<dbReference type="InParanoid" id="A0A4S2MSU8"/>
<dbReference type="AlphaFoldDB" id="A0A4S2MSU8"/>
<evidence type="ECO:0000256" key="1">
    <source>
        <dbReference type="SAM" id="MobiDB-lite"/>
    </source>
</evidence>
<gene>
    <name evidence="2" type="ORF">EX30DRAFT_365262</name>
</gene>
<feature type="region of interest" description="Disordered" evidence="1">
    <location>
        <begin position="78"/>
        <end position="108"/>
    </location>
</feature>
<organism evidence="2 3">
    <name type="scientific">Ascodesmis nigricans</name>
    <dbReference type="NCBI Taxonomy" id="341454"/>
    <lineage>
        <taxon>Eukaryota</taxon>
        <taxon>Fungi</taxon>
        <taxon>Dikarya</taxon>
        <taxon>Ascomycota</taxon>
        <taxon>Pezizomycotina</taxon>
        <taxon>Pezizomycetes</taxon>
        <taxon>Pezizales</taxon>
        <taxon>Ascodesmidaceae</taxon>
        <taxon>Ascodesmis</taxon>
    </lineage>
</organism>
<name>A0A4S2MSU8_9PEZI</name>
<keyword evidence="3" id="KW-1185">Reference proteome</keyword>
<evidence type="ECO:0000313" key="2">
    <source>
        <dbReference type="EMBL" id="TGZ79508.1"/>
    </source>
</evidence>
<evidence type="ECO:0000313" key="3">
    <source>
        <dbReference type="Proteomes" id="UP000298138"/>
    </source>
</evidence>
<protein>
    <submittedName>
        <fullName evidence="2">Uncharacterized protein</fullName>
    </submittedName>
</protein>
<dbReference type="Proteomes" id="UP000298138">
    <property type="component" value="Unassembled WGS sequence"/>
</dbReference>
<feature type="region of interest" description="Disordered" evidence="1">
    <location>
        <begin position="1"/>
        <end position="51"/>
    </location>
</feature>
<feature type="compositionally biased region" description="Polar residues" evidence="1">
    <location>
        <begin position="97"/>
        <end position="108"/>
    </location>
</feature>
<proteinExistence type="predicted"/>
<feature type="region of interest" description="Disordered" evidence="1">
    <location>
        <begin position="179"/>
        <end position="209"/>
    </location>
</feature>
<feature type="region of interest" description="Disordered" evidence="1">
    <location>
        <begin position="125"/>
        <end position="151"/>
    </location>
</feature>
<dbReference type="EMBL" id="ML220131">
    <property type="protein sequence ID" value="TGZ79508.1"/>
    <property type="molecule type" value="Genomic_DNA"/>
</dbReference>
<sequence>MARKAARRPPSGPRFGASKPPPTFLQPKTPKTPARKKRRVQSRDRSASIFEVDDDDHLIVKPEDMRYLLQHGTLGRTKTRYNLRPPKGVKNPERNIESTPENVPASTTMAPFIKPVPIHTPAKIVQRSPKKHPSSHGIPSGSERPPSKQRTKCWSPYDLQIAGYLLFSQTLPVKRCSSRRSGVTHTLSPTKTKTVYSPKTPSPPQKHQSTVIANSSIVYSSSTFSEGSSLETSFSSESLFERNLALVLPLTTLKDQLYMSRQKAWDTNIWEDDLELIFVRDERTRKVYQVQPDQEVVVTKKDWERLVHNVG</sequence>
<reference evidence="2 3" key="1">
    <citation type="submission" date="2019-04" db="EMBL/GenBank/DDBJ databases">
        <title>Comparative genomics and transcriptomics to analyze fruiting body development in filamentous ascomycetes.</title>
        <authorList>
            <consortium name="DOE Joint Genome Institute"/>
            <person name="Lutkenhaus R."/>
            <person name="Traeger S."/>
            <person name="Breuer J."/>
            <person name="Kuo A."/>
            <person name="Lipzen A."/>
            <person name="Pangilinan J."/>
            <person name="Dilworth D."/>
            <person name="Sandor L."/>
            <person name="Poggeler S."/>
            <person name="Barry K."/>
            <person name="Grigoriev I.V."/>
            <person name="Nowrousian M."/>
        </authorList>
    </citation>
    <scope>NUCLEOTIDE SEQUENCE [LARGE SCALE GENOMIC DNA]</scope>
    <source>
        <strain evidence="2 3">CBS 389.68</strain>
    </source>
</reference>
<accession>A0A4S2MSU8</accession>